<gene>
    <name evidence="1" type="ORF">UFOPK2938_00293</name>
</gene>
<dbReference type="InterPro" id="IPR019734">
    <property type="entry name" value="TPR_rpt"/>
</dbReference>
<evidence type="ECO:0000313" key="1">
    <source>
        <dbReference type="EMBL" id="CAB4773669.1"/>
    </source>
</evidence>
<reference evidence="1" key="1">
    <citation type="submission" date="2020-05" db="EMBL/GenBank/DDBJ databases">
        <authorList>
            <person name="Chiriac C."/>
            <person name="Salcher M."/>
            <person name="Ghai R."/>
            <person name="Kavagutti S V."/>
        </authorList>
    </citation>
    <scope>NUCLEOTIDE SEQUENCE</scope>
</reference>
<dbReference type="Pfam" id="PF14559">
    <property type="entry name" value="TPR_19"/>
    <property type="match status" value="1"/>
</dbReference>
<organism evidence="1">
    <name type="scientific">freshwater metagenome</name>
    <dbReference type="NCBI Taxonomy" id="449393"/>
    <lineage>
        <taxon>unclassified sequences</taxon>
        <taxon>metagenomes</taxon>
        <taxon>ecological metagenomes</taxon>
    </lineage>
</organism>
<protein>
    <submittedName>
        <fullName evidence="1">Unannotated protein</fullName>
    </submittedName>
</protein>
<dbReference type="Gene3D" id="1.25.40.10">
    <property type="entry name" value="Tetratricopeptide repeat domain"/>
    <property type="match status" value="1"/>
</dbReference>
<accession>A0A6J6VQI6</accession>
<sequence>MSLSSDALTWYLAGIESHDAGELERAVEFLDAAVGADPDPTYRAALIAALLDNGEFSRALPHCESLVARTPEDHVALIAIARCLAGVDRVTEAIDYQAKAVSLRPDLRDYASVLAQLRDRVRSERA</sequence>
<dbReference type="InterPro" id="IPR011990">
    <property type="entry name" value="TPR-like_helical_dom_sf"/>
</dbReference>
<name>A0A6J6VQI6_9ZZZZ</name>
<dbReference type="SUPFAM" id="SSF48452">
    <property type="entry name" value="TPR-like"/>
    <property type="match status" value="1"/>
</dbReference>
<dbReference type="Pfam" id="PF13181">
    <property type="entry name" value="TPR_8"/>
    <property type="match status" value="1"/>
</dbReference>
<proteinExistence type="predicted"/>
<dbReference type="AlphaFoldDB" id="A0A6J6VQI6"/>
<dbReference type="PROSITE" id="PS50005">
    <property type="entry name" value="TPR"/>
    <property type="match status" value="1"/>
</dbReference>
<dbReference type="EMBL" id="CAEZZX010000037">
    <property type="protein sequence ID" value="CAB4773669.1"/>
    <property type="molecule type" value="Genomic_DNA"/>
</dbReference>